<evidence type="ECO:0000313" key="2">
    <source>
        <dbReference type="EMBL" id="GLC83679.1"/>
    </source>
</evidence>
<accession>A0ABQ5ND06</accession>
<dbReference type="Proteomes" id="UP001165068">
    <property type="component" value="Unassembled WGS sequence"/>
</dbReference>
<reference evidence="2" key="1">
    <citation type="submission" date="2022-08" db="EMBL/GenBank/DDBJ databases">
        <title>Draft genome sequence of Microbacterium arabinogalactanolyticum JCM 9171.</title>
        <authorList>
            <person name="Fujita K."/>
            <person name="Ishiwata A."/>
            <person name="Fushinobu S."/>
        </authorList>
    </citation>
    <scope>NUCLEOTIDE SEQUENCE</scope>
    <source>
        <strain evidence="2">JCM 9171</strain>
    </source>
</reference>
<name>A0ABQ5ND06_9MICO</name>
<dbReference type="NCBIfam" id="TIGR04088">
    <property type="entry name" value="cognate_SipW"/>
    <property type="match status" value="1"/>
</dbReference>
<keyword evidence="1" id="KW-1133">Transmembrane helix</keyword>
<sequence>MEVGSSIPVAALRATRRENRARARHLRSRRIRAVLAGGLVLGVGFTMTLAAWTDQELASSTVQAGTFSVSSRTVQTDPFASHGAGNPATLQLNATGLYPGVSRAAWIQVQTSGSLGGTVTLTNVSASAPGAADQALMNALTAVVVQVAQPSACTPTTTSATMQPSPLTTVPTGTQLPPAALQGGGANTVTYCVVLTLPSTATTAAQGGTVAPTWTFTGTTG</sequence>
<organism evidence="2 3">
    <name type="scientific">Microbacterium arabinogalactanolyticum</name>
    <dbReference type="NCBI Taxonomy" id="69365"/>
    <lineage>
        <taxon>Bacteria</taxon>
        <taxon>Bacillati</taxon>
        <taxon>Actinomycetota</taxon>
        <taxon>Actinomycetes</taxon>
        <taxon>Micrococcales</taxon>
        <taxon>Microbacteriaceae</taxon>
        <taxon>Microbacterium</taxon>
    </lineage>
</organism>
<feature type="transmembrane region" description="Helical" evidence="1">
    <location>
        <begin position="31"/>
        <end position="52"/>
    </location>
</feature>
<proteinExistence type="predicted"/>
<protein>
    <recommendedName>
        <fullName evidence="4">Ribosomally synthesized peptide with SipW-like signal peptide</fullName>
    </recommendedName>
</protein>
<keyword evidence="1" id="KW-0812">Transmembrane</keyword>
<evidence type="ECO:0008006" key="4">
    <source>
        <dbReference type="Google" id="ProtNLM"/>
    </source>
</evidence>
<dbReference type="InterPro" id="IPR023833">
    <property type="entry name" value="Signal_pept_SipW-depend-type"/>
</dbReference>
<evidence type="ECO:0000313" key="3">
    <source>
        <dbReference type="Proteomes" id="UP001165068"/>
    </source>
</evidence>
<evidence type="ECO:0000256" key="1">
    <source>
        <dbReference type="SAM" id="Phobius"/>
    </source>
</evidence>
<dbReference type="EMBL" id="BRZC01000002">
    <property type="protein sequence ID" value="GLC83679.1"/>
    <property type="molecule type" value="Genomic_DNA"/>
</dbReference>
<comment type="caution">
    <text evidence="2">The sequence shown here is derived from an EMBL/GenBank/DDBJ whole genome shotgun (WGS) entry which is preliminary data.</text>
</comment>
<keyword evidence="3" id="KW-1185">Reference proteome</keyword>
<gene>
    <name evidence="2" type="ORF">MIAR_02670</name>
</gene>
<keyword evidence="1" id="KW-0472">Membrane</keyword>